<feature type="binding site" evidence="8">
    <location>
        <begin position="263"/>
        <end position="264"/>
    </location>
    <ligand>
        <name>substrate</name>
    </ligand>
</feature>
<evidence type="ECO:0000313" key="15">
    <source>
        <dbReference type="Proteomes" id="UP000267654"/>
    </source>
</evidence>
<feature type="domain" description="Glycerol-3-phosphate dehydrogenase NAD-dependent C-terminal" evidence="13">
    <location>
        <begin position="185"/>
        <end position="338"/>
    </location>
</feature>
<dbReference type="InterPro" id="IPR036291">
    <property type="entry name" value="NAD(P)-bd_dom_sf"/>
</dbReference>
<keyword evidence="5" id="KW-0594">Phospholipid biosynthesis</keyword>
<evidence type="ECO:0000256" key="2">
    <source>
        <dbReference type="ARBA" id="ARBA00022516"/>
    </source>
</evidence>
<dbReference type="GO" id="GO:0008654">
    <property type="term" value="P:phospholipid biosynthetic process"/>
    <property type="evidence" value="ECO:0007669"/>
    <property type="project" value="UniProtKB-KW"/>
</dbReference>
<dbReference type="SUPFAM" id="SSF51735">
    <property type="entry name" value="NAD(P)-binding Rossmann-fold domains"/>
    <property type="match status" value="1"/>
</dbReference>
<gene>
    <name evidence="14" type="ORF">DRI96_04700</name>
</gene>
<comment type="similarity">
    <text evidence="1 10">Belongs to the NAD-dependent glycerol-3-phosphate dehydrogenase family.</text>
</comment>
<dbReference type="EMBL" id="QMQB01000166">
    <property type="protein sequence ID" value="RLE12336.1"/>
    <property type="molecule type" value="Genomic_DNA"/>
</dbReference>
<keyword evidence="4" id="KW-0443">Lipid metabolism</keyword>
<dbReference type="EC" id="1.1.1.94" evidence="11"/>
<dbReference type="InterPro" id="IPR008927">
    <property type="entry name" value="6-PGluconate_DH-like_C_sf"/>
</dbReference>
<feature type="binding site" evidence="9">
    <location>
        <position position="145"/>
    </location>
    <ligand>
        <name>NAD(+)</name>
        <dbReference type="ChEBI" id="CHEBI:57540"/>
    </ligand>
</feature>
<dbReference type="PRINTS" id="PR00077">
    <property type="entry name" value="GPDHDRGNASE"/>
</dbReference>
<evidence type="ECO:0000256" key="9">
    <source>
        <dbReference type="PIRSR" id="PIRSR000114-3"/>
    </source>
</evidence>
<dbReference type="GO" id="GO:0005829">
    <property type="term" value="C:cytosol"/>
    <property type="evidence" value="ECO:0007669"/>
    <property type="project" value="TreeGrafter"/>
</dbReference>
<dbReference type="GO" id="GO:0005975">
    <property type="term" value="P:carbohydrate metabolic process"/>
    <property type="evidence" value="ECO:0007669"/>
    <property type="project" value="InterPro"/>
</dbReference>
<keyword evidence="3 10" id="KW-0560">Oxidoreductase</keyword>
<dbReference type="GO" id="GO:0046168">
    <property type="term" value="P:glycerol-3-phosphate catabolic process"/>
    <property type="evidence" value="ECO:0007669"/>
    <property type="project" value="InterPro"/>
</dbReference>
<comment type="caution">
    <text evidence="14">The sequence shown here is derived from an EMBL/GenBank/DDBJ whole genome shotgun (WGS) entry which is preliminary data.</text>
</comment>
<dbReference type="GO" id="GO:0141153">
    <property type="term" value="F:glycerol-3-phosphate dehydrogenase (NADP+) activity"/>
    <property type="evidence" value="ECO:0007669"/>
    <property type="project" value="RHEA"/>
</dbReference>
<evidence type="ECO:0000256" key="11">
    <source>
        <dbReference type="RuleBase" id="RU000439"/>
    </source>
</evidence>
<dbReference type="InterPro" id="IPR013328">
    <property type="entry name" value="6PGD_dom2"/>
</dbReference>
<accession>A0A662DEI6</accession>
<organism evidence="14 15">
    <name type="scientific">Aerophobetes bacterium</name>
    <dbReference type="NCBI Taxonomy" id="2030807"/>
    <lineage>
        <taxon>Bacteria</taxon>
        <taxon>Candidatus Aerophobota</taxon>
    </lineage>
</organism>
<evidence type="ECO:0000256" key="3">
    <source>
        <dbReference type="ARBA" id="ARBA00023002"/>
    </source>
</evidence>
<evidence type="ECO:0000256" key="5">
    <source>
        <dbReference type="ARBA" id="ARBA00023209"/>
    </source>
</evidence>
<dbReference type="GO" id="GO:0051287">
    <property type="term" value="F:NAD binding"/>
    <property type="evidence" value="ECO:0007669"/>
    <property type="project" value="InterPro"/>
</dbReference>
<feature type="binding site" evidence="9">
    <location>
        <position position="263"/>
    </location>
    <ligand>
        <name>NAD(+)</name>
        <dbReference type="ChEBI" id="CHEBI:57540"/>
    </ligand>
</feature>
<dbReference type="InterPro" id="IPR006168">
    <property type="entry name" value="G3P_DH_NAD-dep"/>
</dbReference>
<evidence type="ECO:0000256" key="8">
    <source>
        <dbReference type="PIRSR" id="PIRSR000114-2"/>
    </source>
</evidence>
<evidence type="ECO:0000256" key="4">
    <source>
        <dbReference type="ARBA" id="ARBA00023098"/>
    </source>
</evidence>
<keyword evidence="6" id="KW-1208">Phospholipid metabolism</keyword>
<sequence>MAKVVVIGAGMMGTACSSHLIRTGHQVNLWGTELDGDIIDLLRQRGIHKTLHVSVPPGIKFFQADELEKAMDKRKIVIMAVASYAIGKIAKKVVPFLKEGVFIINVAKGIPPSPYLTLCDLIESLIPSSLSKKVRVIGMGGPARASELVRKISTEVIFGAKDERTAEYCSRITRSPKFKTSATSDVTGVELCAAMKNAYAIFIGMCHGLSEKLKISMDNTKAALMGQAILEMSRIIIPYGGKLETVMGQAGVGDLYVTIQGGRNGSFGKLLGQGMDVKEAMEKMKDQTVEGYIATRGMYRLAKDLEEKSIISIKDDLPLFNELYSVLYGGKSPAKAIEDYFNKV</sequence>
<dbReference type="Pfam" id="PF07479">
    <property type="entry name" value="NAD_Gly3P_dh_C"/>
    <property type="match status" value="1"/>
</dbReference>
<dbReference type="SUPFAM" id="SSF48179">
    <property type="entry name" value="6-phosphogluconate dehydrogenase C-terminal domain-like"/>
    <property type="match status" value="1"/>
</dbReference>
<evidence type="ECO:0000256" key="10">
    <source>
        <dbReference type="RuleBase" id="RU000437"/>
    </source>
</evidence>
<dbReference type="InterPro" id="IPR006109">
    <property type="entry name" value="G3P_DH_NAD-dep_C"/>
</dbReference>
<evidence type="ECO:0000259" key="13">
    <source>
        <dbReference type="Pfam" id="PF07479"/>
    </source>
</evidence>
<dbReference type="PANTHER" id="PTHR11728">
    <property type="entry name" value="GLYCEROL-3-PHOSPHATE DEHYDROGENASE"/>
    <property type="match status" value="1"/>
</dbReference>
<comment type="catalytic activity">
    <reaction evidence="11">
        <text>sn-glycerol 3-phosphate + NADP(+) = dihydroxyacetone phosphate + NADPH + H(+)</text>
        <dbReference type="Rhea" id="RHEA:11096"/>
        <dbReference type="ChEBI" id="CHEBI:15378"/>
        <dbReference type="ChEBI" id="CHEBI:57597"/>
        <dbReference type="ChEBI" id="CHEBI:57642"/>
        <dbReference type="ChEBI" id="CHEBI:57783"/>
        <dbReference type="ChEBI" id="CHEBI:58349"/>
        <dbReference type="EC" id="1.1.1.94"/>
    </reaction>
</comment>
<dbReference type="PIRSF" id="PIRSF000114">
    <property type="entry name" value="Glycerol-3-P_dh"/>
    <property type="match status" value="1"/>
</dbReference>
<evidence type="ECO:0000256" key="6">
    <source>
        <dbReference type="ARBA" id="ARBA00023264"/>
    </source>
</evidence>
<dbReference type="InterPro" id="IPR011128">
    <property type="entry name" value="G3P_DH_NAD-dep_N"/>
</dbReference>
<dbReference type="Gene3D" id="3.40.50.720">
    <property type="entry name" value="NAD(P)-binding Rossmann-like Domain"/>
    <property type="match status" value="1"/>
</dbReference>
<dbReference type="PANTHER" id="PTHR11728:SF1">
    <property type="entry name" value="GLYCEROL-3-PHOSPHATE DEHYDROGENASE [NAD(+)] 2, CHLOROPLASTIC"/>
    <property type="match status" value="1"/>
</dbReference>
<dbReference type="Pfam" id="PF01210">
    <property type="entry name" value="NAD_Gly3P_dh_N"/>
    <property type="match status" value="1"/>
</dbReference>
<reference evidence="14 15" key="1">
    <citation type="submission" date="2018-06" db="EMBL/GenBank/DDBJ databases">
        <title>Extensive metabolic versatility and redundancy in microbially diverse, dynamic hydrothermal sediments.</title>
        <authorList>
            <person name="Dombrowski N."/>
            <person name="Teske A."/>
            <person name="Baker B.J."/>
        </authorList>
    </citation>
    <scope>NUCLEOTIDE SEQUENCE [LARGE SCALE GENOMIC DNA]</scope>
    <source>
        <strain evidence="14">B19_G9</strain>
    </source>
</reference>
<keyword evidence="9 10" id="KW-0520">NAD</keyword>
<evidence type="ECO:0000259" key="12">
    <source>
        <dbReference type="Pfam" id="PF01210"/>
    </source>
</evidence>
<feature type="binding site" evidence="9">
    <location>
        <begin position="8"/>
        <end position="13"/>
    </location>
    <ligand>
        <name>NAD(+)</name>
        <dbReference type="ChEBI" id="CHEBI:57540"/>
    </ligand>
</feature>
<feature type="domain" description="Glycerol-3-phosphate dehydrogenase NAD-dependent N-terminal" evidence="12">
    <location>
        <begin position="3"/>
        <end position="165"/>
    </location>
</feature>
<feature type="active site" description="Proton acceptor" evidence="7">
    <location>
        <position position="196"/>
    </location>
</feature>
<dbReference type="AlphaFoldDB" id="A0A662DEI6"/>
<evidence type="ECO:0000313" key="14">
    <source>
        <dbReference type="EMBL" id="RLE12336.1"/>
    </source>
</evidence>
<feature type="binding site" evidence="8">
    <location>
        <position position="108"/>
    </location>
    <ligand>
        <name>substrate</name>
    </ligand>
</feature>
<dbReference type="PROSITE" id="PS51257">
    <property type="entry name" value="PROKAR_LIPOPROTEIN"/>
    <property type="match status" value="1"/>
</dbReference>
<keyword evidence="2" id="KW-0444">Lipid biosynthesis</keyword>
<name>A0A662DEI6_UNCAE</name>
<dbReference type="Proteomes" id="UP000267654">
    <property type="component" value="Unassembled WGS sequence"/>
</dbReference>
<evidence type="ECO:0000256" key="1">
    <source>
        <dbReference type="ARBA" id="ARBA00011009"/>
    </source>
</evidence>
<proteinExistence type="inferred from homology"/>
<protein>
    <recommendedName>
        <fullName evidence="11">Glycerol-3-phosphate dehydrogenase</fullName>
        <ecNumber evidence="11">1.1.1.94</ecNumber>
    </recommendedName>
</protein>
<evidence type="ECO:0000256" key="7">
    <source>
        <dbReference type="PIRSR" id="PIRSR000114-1"/>
    </source>
</evidence>
<dbReference type="Gene3D" id="1.10.1040.10">
    <property type="entry name" value="N-(1-d-carboxylethyl)-l-norvaline Dehydrogenase, domain 2"/>
    <property type="match status" value="1"/>
</dbReference>